<dbReference type="PIRSF" id="PIRSF000548">
    <property type="entry name" value="PK_regulatory"/>
    <property type="match status" value="1"/>
</dbReference>
<sequence>MSAHEENAAFAEAIRLARSRNRVSISAEVFGANNDPSRFVAPVHLKSAEQAAKIKATVMKCFLFSAVSSKDLDVLVSAFEAFEASAGDTLIRQGDAGDKLFLIESGTADFSKKSPLDGETRHLCTMSDGECFGELALMYNGPRACTVVAKTDMKLWTLDRSTFNHIVRRAVINKREKYDKLLRSVALLKKLDPYDRCRLADALKEKTFEDEDIIVEGTMGTSLFMILEGKAEAYCQGKLVKSYSEGGYFGEVALLAQTPRASTVKAVGKCTVVELERESCVNLLGPMEDCLRNNLKEYKRVLATLNITNTSLESVKI</sequence>
<dbReference type="GO" id="GO:0005829">
    <property type="term" value="C:cytosol"/>
    <property type="evidence" value="ECO:0007669"/>
    <property type="project" value="TreeGrafter"/>
</dbReference>
<dbReference type="Proteomes" id="UP001195914">
    <property type="component" value="Unassembled WGS sequence"/>
</dbReference>
<evidence type="ECO:0000256" key="5">
    <source>
        <dbReference type="ARBA" id="ARBA00022741"/>
    </source>
</evidence>
<evidence type="ECO:0000256" key="6">
    <source>
        <dbReference type="ARBA" id="ARBA00023149"/>
    </source>
</evidence>
<evidence type="ECO:0000256" key="3">
    <source>
        <dbReference type="ARBA" id="ARBA00022566"/>
    </source>
</evidence>
<dbReference type="AlphaFoldDB" id="A0AAD9GJA7"/>
<evidence type="ECO:0000313" key="10">
    <source>
        <dbReference type="Proteomes" id="UP001195914"/>
    </source>
</evidence>
<comment type="caution">
    <text evidence="9">The sequence shown here is derived from an EMBL/GenBank/DDBJ whole genome shotgun (WGS) entry which is preliminary data.</text>
</comment>
<keyword evidence="2" id="KW-0597">Phosphoprotein</keyword>
<feature type="domain" description="Cyclic nucleotide-binding" evidence="8">
    <location>
        <begin position="63"/>
        <end position="184"/>
    </location>
</feature>
<dbReference type="Gene3D" id="2.60.120.10">
    <property type="entry name" value="Jelly Rolls"/>
    <property type="match status" value="2"/>
</dbReference>
<dbReference type="SMART" id="SM00100">
    <property type="entry name" value="cNMP"/>
    <property type="match status" value="2"/>
</dbReference>
<evidence type="ECO:0000256" key="4">
    <source>
        <dbReference type="ARBA" id="ARBA00022737"/>
    </source>
</evidence>
<feature type="binding site" evidence="7">
    <location>
        <position position="143"/>
    </location>
    <ligand>
        <name>3',5'-cyclic AMP</name>
        <dbReference type="ChEBI" id="CHEBI:58165"/>
        <label>1</label>
    </ligand>
</feature>
<accession>A0AAD9GJA7</accession>
<feature type="domain" description="Cyclic nucleotide-binding" evidence="8">
    <location>
        <begin position="187"/>
        <end position="301"/>
    </location>
</feature>
<reference evidence="9" key="2">
    <citation type="submission" date="2021-05" db="EMBL/GenBank/DDBJ databases">
        <authorList>
            <person name="Pain A."/>
        </authorList>
    </citation>
    <scope>NUCLEOTIDE SEQUENCE</scope>
    <source>
        <strain evidence="9">1802A</strain>
    </source>
</reference>
<dbReference type="InterPro" id="IPR014710">
    <property type="entry name" value="RmlC-like_jellyroll"/>
</dbReference>
<dbReference type="GO" id="GO:0030552">
    <property type="term" value="F:cAMP binding"/>
    <property type="evidence" value="ECO:0007669"/>
    <property type="project" value="UniProtKB-KW"/>
</dbReference>
<evidence type="ECO:0000259" key="8">
    <source>
        <dbReference type="PROSITE" id="PS50042"/>
    </source>
</evidence>
<proteinExistence type="inferred from homology"/>
<keyword evidence="5 7" id="KW-0547">Nucleotide-binding</keyword>
<dbReference type="CDD" id="cd00038">
    <property type="entry name" value="CAP_ED"/>
    <property type="match status" value="2"/>
</dbReference>
<dbReference type="InterPro" id="IPR018488">
    <property type="entry name" value="cNMP-bd_CS"/>
</dbReference>
<dbReference type="PANTHER" id="PTHR11635:SF152">
    <property type="entry name" value="CAMP-DEPENDENT PROTEIN KINASE TYPE I REGULATORY SUBUNIT-RELATED"/>
    <property type="match status" value="1"/>
</dbReference>
<organism evidence="9 10">
    <name type="scientific">Babesia divergens</name>
    <dbReference type="NCBI Taxonomy" id="32595"/>
    <lineage>
        <taxon>Eukaryota</taxon>
        <taxon>Sar</taxon>
        <taxon>Alveolata</taxon>
        <taxon>Apicomplexa</taxon>
        <taxon>Aconoidasida</taxon>
        <taxon>Piroplasmida</taxon>
        <taxon>Babesiidae</taxon>
        <taxon>Babesia</taxon>
    </lineage>
</organism>
<evidence type="ECO:0000256" key="1">
    <source>
        <dbReference type="ARBA" id="ARBA00005753"/>
    </source>
</evidence>
<comment type="similarity">
    <text evidence="1">Belongs to the cAMP-dependent kinase regulatory chain family.</text>
</comment>
<evidence type="ECO:0000256" key="7">
    <source>
        <dbReference type="PIRSR" id="PIRSR000548-1"/>
    </source>
</evidence>
<dbReference type="PROSITE" id="PS00888">
    <property type="entry name" value="CNMP_BINDING_1"/>
    <property type="match status" value="2"/>
</dbReference>
<dbReference type="InterPro" id="IPR000595">
    <property type="entry name" value="cNMP-bd_dom"/>
</dbReference>
<dbReference type="Pfam" id="PF00027">
    <property type="entry name" value="cNMP_binding"/>
    <property type="match status" value="2"/>
</dbReference>
<keyword evidence="4" id="KW-0677">Repeat</keyword>
<dbReference type="PRINTS" id="PR00103">
    <property type="entry name" value="CAMPKINASE"/>
</dbReference>
<dbReference type="GO" id="GO:0004862">
    <property type="term" value="F:cAMP-dependent protein kinase inhibitor activity"/>
    <property type="evidence" value="ECO:0007669"/>
    <property type="project" value="TreeGrafter"/>
</dbReference>
<feature type="binding site" evidence="7">
    <location>
        <position position="134"/>
    </location>
    <ligand>
        <name>3',5'-cyclic AMP</name>
        <dbReference type="ChEBI" id="CHEBI:58165"/>
        <label>1</label>
    </ligand>
</feature>
<feature type="binding site" evidence="7">
    <location>
        <position position="251"/>
    </location>
    <ligand>
        <name>3',5'-cyclic AMP</name>
        <dbReference type="ChEBI" id="CHEBI:58165"/>
        <label>2</label>
    </ligand>
</feature>
<reference evidence="9" key="1">
    <citation type="journal article" date="2014" name="Nucleic Acids Res.">
        <title>The evolutionary dynamics of variant antigen genes in Babesia reveal a history of genomic innovation underlying host-parasite interaction.</title>
        <authorList>
            <person name="Jackson A.P."/>
            <person name="Otto T.D."/>
            <person name="Darby A."/>
            <person name="Ramaprasad A."/>
            <person name="Xia D."/>
            <person name="Echaide I.E."/>
            <person name="Farber M."/>
            <person name="Gahlot S."/>
            <person name="Gamble J."/>
            <person name="Gupta D."/>
            <person name="Gupta Y."/>
            <person name="Jackson L."/>
            <person name="Malandrin L."/>
            <person name="Malas T.B."/>
            <person name="Moussa E."/>
            <person name="Nair M."/>
            <person name="Reid A.J."/>
            <person name="Sanders M."/>
            <person name="Sharma J."/>
            <person name="Tracey A."/>
            <person name="Quail M.A."/>
            <person name="Weir W."/>
            <person name="Wastling J.M."/>
            <person name="Hall N."/>
            <person name="Willadsen P."/>
            <person name="Lingelbach K."/>
            <person name="Shiels B."/>
            <person name="Tait A."/>
            <person name="Berriman M."/>
            <person name="Allred D.R."/>
            <person name="Pain A."/>
        </authorList>
    </citation>
    <scope>NUCLEOTIDE SEQUENCE</scope>
    <source>
        <strain evidence="9">1802A</strain>
    </source>
</reference>
<dbReference type="InterPro" id="IPR050503">
    <property type="entry name" value="cAMP-dep_PK_reg_su-like"/>
</dbReference>
<evidence type="ECO:0000256" key="2">
    <source>
        <dbReference type="ARBA" id="ARBA00022553"/>
    </source>
</evidence>
<gene>
    <name evidence="9" type="ORF">X943_000405</name>
</gene>
<dbReference type="GO" id="GO:0005952">
    <property type="term" value="C:cAMP-dependent protein kinase complex"/>
    <property type="evidence" value="ECO:0007669"/>
    <property type="project" value="InterPro"/>
</dbReference>
<dbReference type="PROSITE" id="PS50042">
    <property type="entry name" value="CNMP_BINDING_3"/>
    <property type="match status" value="2"/>
</dbReference>
<keyword evidence="3 7" id="KW-0116">cAMP-binding</keyword>
<feature type="binding site" evidence="7">
    <location>
        <position position="260"/>
    </location>
    <ligand>
        <name>3',5'-cyclic AMP</name>
        <dbReference type="ChEBI" id="CHEBI:58165"/>
        <label>2</label>
    </ligand>
</feature>
<keyword evidence="10" id="KW-1185">Reference proteome</keyword>
<name>A0AAD9GJA7_BABDI</name>
<dbReference type="SUPFAM" id="SSF51206">
    <property type="entry name" value="cAMP-binding domain-like"/>
    <property type="match status" value="2"/>
</dbReference>
<dbReference type="GO" id="GO:0034236">
    <property type="term" value="F:protein kinase A catalytic subunit binding"/>
    <property type="evidence" value="ECO:0007669"/>
    <property type="project" value="TreeGrafter"/>
</dbReference>
<dbReference type="InterPro" id="IPR018490">
    <property type="entry name" value="cNMP-bd_dom_sf"/>
</dbReference>
<dbReference type="PANTHER" id="PTHR11635">
    <property type="entry name" value="CAMP-DEPENDENT PROTEIN KINASE REGULATORY CHAIN"/>
    <property type="match status" value="1"/>
</dbReference>
<keyword evidence="6 7" id="KW-0114">cAMP</keyword>
<dbReference type="EMBL" id="JAHBMH010000007">
    <property type="protein sequence ID" value="KAK1939480.1"/>
    <property type="molecule type" value="Genomic_DNA"/>
</dbReference>
<evidence type="ECO:0000313" key="9">
    <source>
        <dbReference type="EMBL" id="KAK1939480.1"/>
    </source>
</evidence>
<protein>
    <submittedName>
        <fullName evidence="9">cAMP-dependent protein kinase regulatory subunit</fullName>
    </submittedName>
</protein>
<dbReference type="InterPro" id="IPR012198">
    <property type="entry name" value="cAMP_dep_PK_reg_su"/>
</dbReference>